<name>A0A0L9TYE4_PHAAN</name>
<evidence type="ECO:0000313" key="7">
    <source>
        <dbReference type="Proteomes" id="UP000053144"/>
    </source>
</evidence>
<proteinExistence type="predicted"/>
<dbReference type="Gramene" id="KOM35560">
    <property type="protein sequence ID" value="KOM35560"/>
    <property type="gene ID" value="LR48_Vigan02g171000"/>
</dbReference>
<dbReference type="InterPro" id="IPR011547">
    <property type="entry name" value="SLC26A/SulP_dom"/>
</dbReference>
<evidence type="ECO:0000313" key="6">
    <source>
        <dbReference type="EMBL" id="KOM35560.1"/>
    </source>
</evidence>
<organism evidence="6 7">
    <name type="scientific">Phaseolus angularis</name>
    <name type="common">Azuki bean</name>
    <name type="synonym">Vigna angularis</name>
    <dbReference type="NCBI Taxonomy" id="3914"/>
    <lineage>
        <taxon>Eukaryota</taxon>
        <taxon>Viridiplantae</taxon>
        <taxon>Streptophyta</taxon>
        <taxon>Embryophyta</taxon>
        <taxon>Tracheophyta</taxon>
        <taxon>Spermatophyta</taxon>
        <taxon>Magnoliopsida</taxon>
        <taxon>eudicotyledons</taxon>
        <taxon>Gunneridae</taxon>
        <taxon>Pentapetalae</taxon>
        <taxon>rosids</taxon>
        <taxon>fabids</taxon>
        <taxon>Fabales</taxon>
        <taxon>Fabaceae</taxon>
        <taxon>Papilionoideae</taxon>
        <taxon>50 kb inversion clade</taxon>
        <taxon>NPAAA clade</taxon>
        <taxon>indigoferoid/millettioid clade</taxon>
        <taxon>Phaseoleae</taxon>
        <taxon>Vigna</taxon>
    </lineage>
</organism>
<dbReference type="AlphaFoldDB" id="A0A0L9TYE4"/>
<reference evidence="7" key="1">
    <citation type="journal article" date="2015" name="Proc. Natl. Acad. Sci. U.S.A.">
        <title>Genome sequencing of adzuki bean (Vigna angularis) provides insight into high starch and low fat accumulation and domestication.</title>
        <authorList>
            <person name="Yang K."/>
            <person name="Tian Z."/>
            <person name="Chen C."/>
            <person name="Luo L."/>
            <person name="Zhao B."/>
            <person name="Wang Z."/>
            <person name="Yu L."/>
            <person name="Li Y."/>
            <person name="Sun Y."/>
            <person name="Li W."/>
            <person name="Chen Y."/>
            <person name="Li Y."/>
            <person name="Zhang Y."/>
            <person name="Ai D."/>
            <person name="Zhao J."/>
            <person name="Shang C."/>
            <person name="Ma Y."/>
            <person name="Wu B."/>
            <person name="Wang M."/>
            <person name="Gao L."/>
            <person name="Sun D."/>
            <person name="Zhang P."/>
            <person name="Guo F."/>
            <person name="Wang W."/>
            <person name="Li Y."/>
            <person name="Wang J."/>
            <person name="Varshney R.K."/>
            <person name="Wang J."/>
            <person name="Ling H.Q."/>
            <person name="Wan P."/>
        </authorList>
    </citation>
    <scope>NUCLEOTIDE SEQUENCE</scope>
    <source>
        <strain evidence="7">cv. Jingnong 6</strain>
    </source>
</reference>
<dbReference type="STRING" id="3914.A0A0L9TYE4"/>
<dbReference type="EMBL" id="CM003372">
    <property type="protein sequence ID" value="KOM35560.1"/>
    <property type="molecule type" value="Genomic_DNA"/>
</dbReference>
<evidence type="ECO:0000256" key="4">
    <source>
        <dbReference type="ARBA" id="ARBA00023136"/>
    </source>
</evidence>
<dbReference type="Pfam" id="PF00916">
    <property type="entry name" value="Sulfate_transp"/>
    <property type="match status" value="1"/>
</dbReference>
<keyword evidence="2" id="KW-0812">Transmembrane</keyword>
<dbReference type="PANTHER" id="PTHR11814">
    <property type="entry name" value="SULFATE TRANSPORTER"/>
    <property type="match status" value="1"/>
</dbReference>
<dbReference type="GO" id="GO:0016020">
    <property type="term" value="C:membrane"/>
    <property type="evidence" value="ECO:0007669"/>
    <property type="project" value="UniProtKB-SubCell"/>
</dbReference>
<dbReference type="CDD" id="cd07042">
    <property type="entry name" value="STAS_SulP_like_sulfate_transporter"/>
    <property type="match status" value="1"/>
</dbReference>
<keyword evidence="3" id="KW-1133">Transmembrane helix</keyword>
<sequence length="334" mass="37271">MDLIIQHKILQLASMSFQQDLDVEFTIYIVQEGIAVGRSFAMYKNYNIDANKEMIAMGTYEHSWFFHLLLHHNSDVDIAIPNTLVPLHSSGGAVSHYCICNAWPQIMKQSSISGRLINLICCCNFCTSGLFIARPRTFVLGNIPNFRIYRNVEQYPNAKHVPGILILDIDAPVYFANASYLRERITRWVDEEESRIKATGKTSLQYVIMDMSGVGKIYTSGTSMLEEVQKITQRRELQAPWFLENPVTATRPPAQLLGTHSLLPITHYAQVVGGRAFFLLAAAVVEDTQLVAPPGLAGLPPVSTGIRWCGLPSVSLVLVNPGSEVMKKLNKSKF</sequence>
<dbReference type="Gene3D" id="3.30.750.24">
    <property type="entry name" value="STAS domain"/>
    <property type="match status" value="1"/>
</dbReference>
<dbReference type="Proteomes" id="UP000053144">
    <property type="component" value="Chromosome 2"/>
</dbReference>
<dbReference type="SUPFAM" id="SSF52091">
    <property type="entry name" value="SpoIIaa-like"/>
    <property type="match status" value="1"/>
</dbReference>
<keyword evidence="4" id="KW-0472">Membrane</keyword>
<feature type="domain" description="STAS" evidence="5">
    <location>
        <begin position="154"/>
        <end position="235"/>
    </location>
</feature>
<evidence type="ECO:0000259" key="5">
    <source>
        <dbReference type="PROSITE" id="PS50801"/>
    </source>
</evidence>
<gene>
    <name evidence="6" type="ORF">LR48_Vigan02g171000</name>
</gene>
<dbReference type="PROSITE" id="PS50801">
    <property type="entry name" value="STAS"/>
    <property type="match status" value="1"/>
</dbReference>
<dbReference type="InterPro" id="IPR036513">
    <property type="entry name" value="STAS_dom_sf"/>
</dbReference>
<protein>
    <recommendedName>
        <fullName evidence="5">STAS domain-containing protein</fullName>
    </recommendedName>
</protein>
<dbReference type="GO" id="GO:0055085">
    <property type="term" value="P:transmembrane transport"/>
    <property type="evidence" value="ECO:0007669"/>
    <property type="project" value="InterPro"/>
</dbReference>
<evidence type="ECO:0000256" key="2">
    <source>
        <dbReference type="ARBA" id="ARBA00022692"/>
    </source>
</evidence>
<evidence type="ECO:0000256" key="3">
    <source>
        <dbReference type="ARBA" id="ARBA00022989"/>
    </source>
</evidence>
<accession>A0A0L9TYE4</accession>
<dbReference type="InterPro" id="IPR001902">
    <property type="entry name" value="SLC26A/SulP_fam"/>
</dbReference>
<dbReference type="Pfam" id="PF01740">
    <property type="entry name" value="STAS"/>
    <property type="match status" value="1"/>
</dbReference>
<dbReference type="InterPro" id="IPR002645">
    <property type="entry name" value="STAS_dom"/>
</dbReference>
<comment type="subcellular location">
    <subcellularLocation>
        <location evidence="1">Membrane</location>
        <topology evidence="1">Multi-pass membrane protein</topology>
    </subcellularLocation>
</comment>
<evidence type="ECO:0000256" key="1">
    <source>
        <dbReference type="ARBA" id="ARBA00004141"/>
    </source>
</evidence>